<evidence type="ECO:0000256" key="10">
    <source>
        <dbReference type="PIRNR" id="PIRNR016302"/>
    </source>
</evidence>
<dbReference type="AlphaFoldDB" id="A0A2J6SK61"/>
<evidence type="ECO:0000256" key="1">
    <source>
        <dbReference type="ARBA" id="ARBA00001452"/>
    </source>
</evidence>
<reference evidence="14 15" key="1">
    <citation type="submission" date="2016-04" db="EMBL/GenBank/DDBJ databases">
        <title>A degradative enzymes factory behind the ericoid mycorrhizal symbiosis.</title>
        <authorList>
            <consortium name="DOE Joint Genome Institute"/>
            <person name="Martino E."/>
            <person name="Morin E."/>
            <person name="Grelet G."/>
            <person name="Kuo A."/>
            <person name="Kohler A."/>
            <person name="Daghino S."/>
            <person name="Barry K."/>
            <person name="Choi C."/>
            <person name="Cichocki N."/>
            <person name="Clum A."/>
            <person name="Copeland A."/>
            <person name="Hainaut M."/>
            <person name="Haridas S."/>
            <person name="Labutti K."/>
            <person name="Lindquist E."/>
            <person name="Lipzen A."/>
            <person name="Khouja H.-R."/>
            <person name="Murat C."/>
            <person name="Ohm R."/>
            <person name="Olson A."/>
            <person name="Spatafora J."/>
            <person name="Veneault-Fourrey C."/>
            <person name="Henrissat B."/>
            <person name="Grigoriev I."/>
            <person name="Martin F."/>
            <person name="Perotto S."/>
        </authorList>
    </citation>
    <scope>NUCLEOTIDE SEQUENCE [LARGE SCALE GENOMIC DNA]</scope>
    <source>
        <strain evidence="14 15">E</strain>
    </source>
</reference>
<evidence type="ECO:0000256" key="2">
    <source>
        <dbReference type="ARBA" id="ARBA00004308"/>
    </source>
</evidence>
<dbReference type="EC" id="3.2.1.101" evidence="4 10"/>
<feature type="chain" id="PRO_5014372579" description="Mannan endo-1,6-alpha-mannosidase" evidence="13">
    <location>
        <begin position="26"/>
        <end position="480"/>
    </location>
</feature>
<dbReference type="OrthoDB" id="4187847at2759"/>
<gene>
    <name evidence="14" type="ORF">K444DRAFT_647452</name>
</gene>
<accession>A0A2J6SK61</accession>
<dbReference type="InterPro" id="IPR008928">
    <property type="entry name" value="6-hairpin_glycosidase_sf"/>
</dbReference>
<evidence type="ECO:0000256" key="11">
    <source>
        <dbReference type="SAM" id="MobiDB-lite"/>
    </source>
</evidence>
<comment type="subcellular location">
    <subcellularLocation>
        <location evidence="2">Endomembrane system</location>
    </subcellularLocation>
</comment>
<dbReference type="Pfam" id="PF03663">
    <property type="entry name" value="Glyco_hydro_76"/>
    <property type="match status" value="1"/>
</dbReference>
<keyword evidence="12" id="KW-1133">Transmembrane helix</keyword>
<feature type="region of interest" description="Disordered" evidence="11">
    <location>
        <begin position="415"/>
        <end position="436"/>
    </location>
</feature>
<dbReference type="EMBL" id="KZ613912">
    <property type="protein sequence ID" value="PMD51168.1"/>
    <property type="molecule type" value="Genomic_DNA"/>
</dbReference>
<evidence type="ECO:0000313" key="14">
    <source>
        <dbReference type="EMBL" id="PMD51168.1"/>
    </source>
</evidence>
<sequence>MAWFSIPRPLAVLLALSLFGDAATAIELDLTSSASIKSAASTIAFDMMSYYKGNLSGQTPGLLPGPPATPSITNAGYFWWEAGAMFGSLVDYWYYTGDTTYNDVVSQALLFQTGPDNDYLPTNQTNGMGNDDQGFWGMSAMTAAELGFPDPPPDKPQWLALAQGVYNVQAGKWDPTTCNGGLHWQAFSFLNGFTYKNSIANGCFFNIAARLAVYTANDSYAVSAERTWDWVRSVKFIDDAYNVYDGAQSTVDNCTQVNKQQYSYNSAIFLLGAAHMYNYTNGSQIWQGRVAGLLNATLTNFFRNGIAYENICEAKVSTCSIDMLSFKAYLTRWMAAATKQAPFIFDQVKGVLESSAKAAALQCSGSPADHPNGRTCGLSWALGAAWDGTSGVGQQMAAMEVIQSNLITQAKAPLTAGSGGTSKGDPSAGSGDISTPEVVKPITTADRAGAGILTALLSAIVVSGLAWVSMAEKGVGIMKG</sequence>
<dbReference type="SUPFAM" id="SSF48208">
    <property type="entry name" value="Six-hairpin glycosidases"/>
    <property type="match status" value="1"/>
</dbReference>
<dbReference type="GO" id="GO:0009272">
    <property type="term" value="P:fungal-type cell wall biogenesis"/>
    <property type="evidence" value="ECO:0007669"/>
    <property type="project" value="TreeGrafter"/>
</dbReference>
<keyword evidence="12" id="KW-0812">Transmembrane</keyword>
<organism evidence="14 15">
    <name type="scientific">Hyaloscypha bicolor E</name>
    <dbReference type="NCBI Taxonomy" id="1095630"/>
    <lineage>
        <taxon>Eukaryota</taxon>
        <taxon>Fungi</taxon>
        <taxon>Dikarya</taxon>
        <taxon>Ascomycota</taxon>
        <taxon>Pezizomycotina</taxon>
        <taxon>Leotiomycetes</taxon>
        <taxon>Helotiales</taxon>
        <taxon>Hyaloscyphaceae</taxon>
        <taxon>Hyaloscypha</taxon>
        <taxon>Hyaloscypha bicolor</taxon>
    </lineage>
</organism>
<dbReference type="PANTHER" id="PTHR12145:SF36">
    <property type="entry name" value="MANNAN ENDO-1,6-ALPHA-MANNOSIDASE DCW1"/>
    <property type="match status" value="1"/>
</dbReference>
<dbReference type="InterPro" id="IPR005198">
    <property type="entry name" value="Glyco_hydro_76"/>
</dbReference>
<name>A0A2J6SK61_9HELO</name>
<comment type="similarity">
    <text evidence="3 10">Belongs to the glycosyl hydrolase 76 family.</text>
</comment>
<keyword evidence="9 10" id="KW-0326">Glycosidase</keyword>
<evidence type="ECO:0000256" key="8">
    <source>
        <dbReference type="ARBA" id="ARBA00023180"/>
    </source>
</evidence>
<evidence type="ECO:0000256" key="7">
    <source>
        <dbReference type="ARBA" id="ARBA00023136"/>
    </source>
</evidence>
<keyword evidence="5 13" id="KW-0732">Signal</keyword>
<keyword evidence="15" id="KW-1185">Reference proteome</keyword>
<dbReference type="Proteomes" id="UP000235371">
    <property type="component" value="Unassembled WGS sequence"/>
</dbReference>
<dbReference type="InterPro" id="IPR014480">
    <property type="entry name" value="Mannan-1_6-alpha_mannosidase"/>
</dbReference>
<evidence type="ECO:0000313" key="15">
    <source>
        <dbReference type="Proteomes" id="UP000235371"/>
    </source>
</evidence>
<dbReference type="GO" id="GO:0008496">
    <property type="term" value="F:mannan endo-1,6-alpha-mannosidase activity"/>
    <property type="evidence" value="ECO:0007669"/>
    <property type="project" value="UniProtKB-UniRule"/>
</dbReference>
<proteinExistence type="inferred from homology"/>
<dbReference type="InParanoid" id="A0A2J6SK61"/>
<evidence type="ECO:0000256" key="13">
    <source>
        <dbReference type="SAM" id="SignalP"/>
    </source>
</evidence>
<feature type="signal peptide" evidence="13">
    <location>
        <begin position="1"/>
        <end position="25"/>
    </location>
</feature>
<dbReference type="GO" id="GO:0016052">
    <property type="term" value="P:carbohydrate catabolic process"/>
    <property type="evidence" value="ECO:0007669"/>
    <property type="project" value="InterPro"/>
</dbReference>
<evidence type="ECO:0000256" key="3">
    <source>
        <dbReference type="ARBA" id="ARBA00009699"/>
    </source>
</evidence>
<dbReference type="FunFam" id="1.50.10.20:FF:000006">
    <property type="entry name" value="Mannan endo-1,6-alpha-mannosidase"/>
    <property type="match status" value="1"/>
</dbReference>
<keyword evidence="8" id="KW-0325">Glycoprotein</keyword>
<dbReference type="GO" id="GO:0012505">
    <property type="term" value="C:endomembrane system"/>
    <property type="evidence" value="ECO:0007669"/>
    <property type="project" value="UniProtKB-SubCell"/>
</dbReference>
<protein>
    <recommendedName>
        <fullName evidence="4 10">Mannan endo-1,6-alpha-mannosidase</fullName>
        <ecNumber evidence="4 10">3.2.1.101</ecNumber>
    </recommendedName>
</protein>
<keyword evidence="6 10" id="KW-0378">Hydrolase</keyword>
<dbReference type="FunCoup" id="A0A2J6SK61">
    <property type="interactions" value="54"/>
</dbReference>
<evidence type="ECO:0000256" key="5">
    <source>
        <dbReference type="ARBA" id="ARBA00022729"/>
    </source>
</evidence>
<dbReference type="GeneID" id="36593416"/>
<comment type="catalytic activity">
    <reaction evidence="1 10">
        <text>Random hydrolysis of (1-&gt;6)-alpha-D-mannosidic linkages in unbranched (1-&gt;6)-mannans.</text>
        <dbReference type="EC" id="3.2.1.101"/>
    </reaction>
</comment>
<dbReference type="PANTHER" id="PTHR12145">
    <property type="entry name" value="MANNAN ENDO-1,6-ALPHA-MANNOSIDASE DCW1"/>
    <property type="match status" value="1"/>
</dbReference>
<dbReference type="PIRSF" id="PIRSF016302">
    <property type="entry name" value="Man_a_manosd"/>
    <property type="match status" value="1"/>
</dbReference>
<dbReference type="RefSeq" id="XP_024728072.1">
    <property type="nucleotide sequence ID" value="XM_024885339.1"/>
</dbReference>
<evidence type="ECO:0000256" key="12">
    <source>
        <dbReference type="SAM" id="Phobius"/>
    </source>
</evidence>
<evidence type="ECO:0000256" key="6">
    <source>
        <dbReference type="ARBA" id="ARBA00022801"/>
    </source>
</evidence>
<evidence type="ECO:0000256" key="9">
    <source>
        <dbReference type="ARBA" id="ARBA00023295"/>
    </source>
</evidence>
<evidence type="ECO:0000256" key="4">
    <source>
        <dbReference type="ARBA" id="ARBA00012350"/>
    </source>
</evidence>
<feature type="transmembrane region" description="Helical" evidence="12">
    <location>
        <begin position="448"/>
        <end position="470"/>
    </location>
</feature>
<dbReference type="Gene3D" id="1.50.10.20">
    <property type="match status" value="1"/>
</dbReference>
<dbReference type="STRING" id="1095630.A0A2J6SK61"/>
<keyword evidence="7 12" id="KW-0472">Membrane</keyword>